<reference evidence="1" key="3">
    <citation type="submission" date="2025-09" db="UniProtKB">
        <authorList>
            <consortium name="Ensembl"/>
        </authorList>
    </citation>
    <scope>IDENTIFICATION</scope>
</reference>
<reference evidence="2" key="1">
    <citation type="submission" date="2011-08" db="EMBL/GenBank/DDBJ databases">
        <title>The draft genome of Latimeria chalumnae.</title>
        <authorList>
            <person name="Di Palma F."/>
            <person name="Alfoldi J."/>
            <person name="Johnson J."/>
            <person name="Berlin A."/>
            <person name="Gnerre S."/>
            <person name="Jaffe D."/>
            <person name="MacCallum I."/>
            <person name="Young S."/>
            <person name="Walker B.J."/>
            <person name="Lander E."/>
            <person name="Lindblad-Toh K."/>
        </authorList>
    </citation>
    <scope>NUCLEOTIDE SEQUENCE [LARGE SCALE GENOMIC DNA]</scope>
    <source>
        <strain evidence="2">Wild caught</strain>
    </source>
</reference>
<sequence>KIYKNQKRCLSKTLFTHSLQNGESVPREWLLYSPSTGSVFCFVCYISHATAFSDSGFNDWKRATVRIVEHESSVSHRNAMLTWISRTQAKGQVDCDLKKQFENERAYWRDMLRWVVAVVKFLAECDLSFRGDNETVGSSLLVSQDRQIQERFLKFLPIMSHTGELLFHSVLTVLQEMNIDISNCTSVNCCLEANNLLGFLQSLFNFCSSSTHRWQVVTAGLDPNDNKRIETLKELSGTRWSAHAQATRAFCLNYGNIQEPLESLADDSKQNPNTRSDARSLHSKMDKLEIAFLCNFWNTILQRIQLTTYELNLTAAKTITTRVSQEYKTEKRKKKKYSESEEPDYTLTGQEKFCVEVFNVMINKLVTELQHRYEAYNEVCAYFGFFTNFNRVSASEIRASAAKLQEKYHMDLQEEFADKLVQFREFVKDENNKSPNNLLHLLRQKSLQVIFPFTVVV</sequence>
<dbReference type="OMA" id="FANECVH"/>
<accession>H3AN23</accession>
<dbReference type="Proteomes" id="UP000008672">
    <property type="component" value="Unassembled WGS sequence"/>
</dbReference>
<dbReference type="HOGENOM" id="CLU_006175_4_3_1"/>
<evidence type="ECO:0000313" key="1">
    <source>
        <dbReference type="Ensembl" id="ENSLACP00000011044.1"/>
    </source>
</evidence>
<dbReference type="InParanoid" id="H3AN23"/>
<name>H3AN23_LATCH</name>
<dbReference type="PANTHER" id="PTHR45749:SF23">
    <property type="entry name" value="ZINC FINGER MYM-TYPE PROTEIN 1-LIKE"/>
    <property type="match status" value="1"/>
</dbReference>
<dbReference type="eggNOG" id="ENOG502QV0C">
    <property type="taxonomic scope" value="Eukaryota"/>
</dbReference>
<dbReference type="GeneTree" id="ENSGT00940000154356"/>
<evidence type="ECO:0000313" key="2">
    <source>
        <dbReference type="Proteomes" id="UP000008672"/>
    </source>
</evidence>
<dbReference type="PANTHER" id="PTHR45749">
    <property type="match status" value="1"/>
</dbReference>
<dbReference type="EMBL" id="AFYH01135679">
    <property type="status" value="NOT_ANNOTATED_CDS"/>
    <property type="molecule type" value="Genomic_DNA"/>
</dbReference>
<dbReference type="Ensembl" id="ENSLACT00000011127.1">
    <property type="protein sequence ID" value="ENSLACP00000011044.1"/>
    <property type="gene ID" value="ENSLACG00000009720.1"/>
</dbReference>
<organism evidence="1 2">
    <name type="scientific">Latimeria chalumnae</name>
    <name type="common">Coelacanth</name>
    <dbReference type="NCBI Taxonomy" id="7897"/>
    <lineage>
        <taxon>Eukaryota</taxon>
        <taxon>Metazoa</taxon>
        <taxon>Chordata</taxon>
        <taxon>Craniata</taxon>
        <taxon>Vertebrata</taxon>
        <taxon>Euteleostomi</taxon>
        <taxon>Coelacanthiformes</taxon>
        <taxon>Coelacanthidae</taxon>
        <taxon>Latimeria</taxon>
    </lineage>
</organism>
<reference evidence="1" key="2">
    <citation type="submission" date="2025-08" db="UniProtKB">
        <authorList>
            <consortium name="Ensembl"/>
        </authorList>
    </citation>
    <scope>IDENTIFICATION</scope>
</reference>
<dbReference type="AlphaFoldDB" id="H3AN23"/>
<keyword evidence="2" id="KW-1185">Reference proteome</keyword>
<dbReference type="STRING" id="7897.ENSLACP00000011044"/>
<protein>
    <submittedName>
        <fullName evidence="1">Uncharacterized protein</fullName>
    </submittedName>
</protein>
<proteinExistence type="predicted"/>